<dbReference type="SUPFAM" id="SSF51735">
    <property type="entry name" value="NAD(P)-binding Rossmann-fold domains"/>
    <property type="match status" value="2"/>
</dbReference>
<dbReference type="Pfam" id="PF00975">
    <property type="entry name" value="Thioesterase"/>
    <property type="match status" value="1"/>
</dbReference>
<dbReference type="EC" id="2.3.1.41" evidence="4"/>
<evidence type="ECO:0000259" key="3">
    <source>
        <dbReference type="SMART" id="SM00822"/>
    </source>
</evidence>
<dbReference type="GO" id="GO:0004315">
    <property type="term" value="F:3-oxoacyl-[acyl-carrier-protein] synthase activity"/>
    <property type="evidence" value="ECO:0007669"/>
    <property type="project" value="UniProtKB-EC"/>
</dbReference>
<sequence length="747" mass="80050">MDRTPDALFEIVWTPIEPSSAAPPRRDRALILAGDEQLADALQWAGEQAGISVSVMGWRETDLDDETTLDAKLRACAYDEVWLVVGQPRLQGRALAPAQLDELLRRGPGTLAACARSLVGLAAEGQPTPRLRVISCGACAVERSALDLAGAFQAPAWGLARAIWAEHPELDLALVDLDPQLDPDRAAAAFVTRPVMADDERELALRGSSRLAPRLVPTLAGTSRVELDPDAAYLVVGGLGRLGREIARGLVERGARRLVMVGVRVLAGKDRELEFIAELELAGATVELARVDIRDRAALTALRREREAAGRPPIRGVVHAAMGDDAGRLVTLEPRTIGESMALEVAGTWNLHAVFGQLVPFLSCTSVASLVPGLAQGRGCQAAGHAFVHALMTALRARGSVAAAIAFGPWHDSPQLHPLPRRCIQAGFGVVDRSLAAEAVDAAITTAHAQLVCAPIDHARIDRSANPRPALLERLLADAPPRPAGSLVSFAIGQGRPLFLLHPQAGETSCYAALVDRLTTTRPLVGVRASSLVDREWRPQSLAEIAAEARRTLRRVQPAGPLDLLGWGFGGALAFEIARQELEQDRGVGLVAMHDSHTPSPRAGQDELDLLVAFLADLGQLDAGDRRNLAARSELEHAPPDVRLDLLFRLAHASKLVPATLELDGFVRRVEVFVAHARALADWRPRTLDATVHYFAPSGRATDATDHAHGWLPRVAELVTHRVPRGRYALTTDRGAAAVAEVLLGLL</sequence>
<dbReference type="InterPro" id="IPR001031">
    <property type="entry name" value="Thioesterase"/>
</dbReference>
<dbReference type="AlphaFoldDB" id="A0A2S9XL44"/>
<dbReference type="InterPro" id="IPR057326">
    <property type="entry name" value="KR_dom"/>
</dbReference>
<dbReference type="SUPFAM" id="SSF53474">
    <property type="entry name" value="alpha/beta-Hydrolases"/>
    <property type="match status" value="1"/>
</dbReference>
<dbReference type="GO" id="GO:0006633">
    <property type="term" value="P:fatty acid biosynthetic process"/>
    <property type="evidence" value="ECO:0007669"/>
    <property type="project" value="TreeGrafter"/>
</dbReference>
<dbReference type="InterPro" id="IPR013968">
    <property type="entry name" value="PKS_KR"/>
</dbReference>
<evidence type="ECO:0000313" key="4">
    <source>
        <dbReference type="EMBL" id="PRP93573.1"/>
    </source>
</evidence>
<keyword evidence="2" id="KW-0597">Phosphoprotein</keyword>
<dbReference type="Pfam" id="PF08659">
    <property type="entry name" value="KR"/>
    <property type="match status" value="1"/>
</dbReference>
<dbReference type="Gene3D" id="3.40.50.1820">
    <property type="entry name" value="alpha/beta hydrolase"/>
    <property type="match status" value="1"/>
</dbReference>
<feature type="domain" description="Ketoreductase" evidence="3">
    <location>
        <begin position="231"/>
        <end position="413"/>
    </location>
</feature>
<keyword evidence="4" id="KW-0808">Transferase</keyword>
<reference evidence="4 5" key="1">
    <citation type="submission" date="2018-03" db="EMBL/GenBank/DDBJ databases">
        <title>Draft Genome Sequences of the Obligatory Marine Myxobacteria Enhygromyxa salina SWB007.</title>
        <authorList>
            <person name="Poehlein A."/>
            <person name="Moghaddam J.A."/>
            <person name="Harms H."/>
            <person name="Alanjari M."/>
            <person name="Koenig G.M."/>
            <person name="Daniel R."/>
            <person name="Schaeberle T.F."/>
        </authorList>
    </citation>
    <scope>NUCLEOTIDE SEQUENCE [LARGE SCALE GENOMIC DNA]</scope>
    <source>
        <strain evidence="4 5">SWB007</strain>
    </source>
</reference>
<evidence type="ECO:0000256" key="2">
    <source>
        <dbReference type="ARBA" id="ARBA00022553"/>
    </source>
</evidence>
<dbReference type="RefSeq" id="WP_106094751.1">
    <property type="nucleotide sequence ID" value="NZ_PVNL01000147.1"/>
</dbReference>
<proteinExistence type="predicted"/>
<dbReference type="Gene3D" id="3.40.50.720">
    <property type="entry name" value="NAD(P)-binding Rossmann-like Domain"/>
    <property type="match status" value="1"/>
</dbReference>
<dbReference type="SMART" id="SM00822">
    <property type="entry name" value="PKS_KR"/>
    <property type="match status" value="1"/>
</dbReference>
<evidence type="ECO:0000256" key="1">
    <source>
        <dbReference type="ARBA" id="ARBA00022450"/>
    </source>
</evidence>
<dbReference type="PANTHER" id="PTHR43775:SF37">
    <property type="entry name" value="SI:DKEY-61P9.11"/>
    <property type="match status" value="1"/>
</dbReference>
<comment type="caution">
    <text evidence="4">The sequence shown here is derived from an EMBL/GenBank/DDBJ whole genome shotgun (WGS) entry which is preliminary data.</text>
</comment>
<name>A0A2S9XL44_9BACT</name>
<dbReference type="GO" id="GO:0004312">
    <property type="term" value="F:fatty acid synthase activity"/>
    <property type="evidence" value="ECO:0007669"/>
    <property type="project" value="TreeGrafter"/>
</dbReference>
<dbReference type="EMBL" id="PVNL01000147">
    <property type="protein sequence ID" value="PRP93573.1"/>
    <property type="molecule type" value="Genomic_DNA"/>
</dbReference>
<evidence type="ECO:0000313" key="5">
    <source>
        <dbReference type="Proteomes" id="UP000238823"/>
    </source>
</evidence>
<dbReference type="OrthoDB" id="134488at2"/>
<dbReference type="InterPro" id="IPR029058">
    <property type="entry name" value="AB_hydrolase_fold"/>
</dbReference>
<dbReference type="Proteomes" id="UP000238823">
    <property type="component" value="Unassembled WGS sequence"/>
</dbReference>
<gene>
    <name evidence="4" type="primary">ppsA_5</name>
    <name evidence="4" type="ORF">ENSA7_80010</name>
</gene>
<protein>
    <submittedName>
        <fullName evidence="4">Phthiocerol/phenolphthiocerol synthesis polyketide synthase type I PpsA</fullName>
        <ecNumber evidence="4">2.3.1.41</ecNumber>
    </submittedName>
</protein>
<dbReference type="InterPro" id="IPR036291">
    <property type="entry name" value="NAD(P)-bd_dom_sf"/>
</dbReference>
<dbReference type="InterPro" id="IPR050091">
    <property type="entry name" value="PKS_NRPS_Biosynth_Enz"/>
</dbReference>
<accession>A0A2S9XL44</accession>
<keyword evidence="1" id="KW-0596">Phosphopantetheine</keyword>
<organism evidence="4 5">
    <name type="scientific">Enhygromyxa salina</name>
    <dbReference type="NCBI Taxonomy" id="215803"/>
    <lineage>
        <taxon>Bacteria</taxon>
        <taxon>Pseudomonadati</taxon>
        <taxon>Myxococcota</taxon>
        <taxon>Polyangia</taxon>
        <taxon>Nannocystales</taxon>
        <taxon>Nannocystaceae</taxon>
        <taxon>Enhygromyxa</taxon>
    </lineage>
</organism>
<dbReference type="PANTHER" id="PTHR43775">
    <property type="entry name" value="FATTY ACID SYNTHASE"/>
    <property type="match status" value="1"/>
</dbReference>
<keyword evidence="4" id="KW-0012">Acyltransferase</keyword>